<dbReference type="PANTHER" id="PTHR43731:SF14">
    <property type="entry name" value="PRESENILIN-ASSOCIATED RHOMBOID-LIKE PROTEIN, MITOCHONDRIAL"/>
    <property type="match status" value="1"/>
</dbReference>
<dbReference type="EMBL" id="FOBO01000005">
    <property type="protein sequence ID" value="SEM51743.1"/>
    <property type="molecule type" value="Genomic_DNA"/>
</dbReference>
<organism evidence="9 11">
    <name type="scientific">Roseovarius tolerans</name>
    <dbReference type="NCBI Taxonomy" id="74031"/>
    <lineage>
        <taxon>Bacteria</taxon>
        <taxon>Pseudomonadati</taxon>
        <taxon>Pseudomonadota</taxon>
        <taxon>Alphaproteobacteria</taxon>
        <taxon>Rhodobacterales</taxon>
        <taxon>Roseobacteraceae</taxon>
        <taxon>Roseovarius</taxon>
    </lineage>
</organism>
<evidence type="ECO:0000313" key="9">
    <source>
        <dbReference type="EMBL" id="KNX42241.1"/>
    </source>
</evidence>
<feature type="transmembrane region" description="Helical" evidence="7">
    <location>
        <begin position="193"/>
        <end position="212"/>
    </location>
</feature>
<dbReference type="AlphaFoldDB" id="A0A0L6CWU2"/>
<sequence length="248" mass="27310">MFPIRDHNPSGRTPYVTYALIALNVLIFLSYWSLFSDQRALMLFFDDWAMVPAKVTQAGNYTGLLTSMFLHGGVMHLVGNMLFLWIFGDNMEDRMGHLPYLGFYIASGLAASLAQILGGPGSMVPTVGASGAIAGVMGGYLLLFPRARVDILLIFIIFFRVITIPAALMLALWFGFQVFAGLGTSAETGGVAYWAHAGGFVAGVVLTLPVFLRLGGPRFWELHDGKPPYPQTDYTTRRTPIPRVRKRR</sequence>
<dbReference type="GO" id="GO:0006508">
    <property type="term" value="P:proteolysis"/>
    <property type="evidence" value="ECO:0007669"/>
    <property type="project" value="UniProtKB-KW"/>
</dbReference>
<dbReference type="EC" id="3.4.21.105" evidence="9"/>
<feature type="transmembrane region" description="Helical" evidence="7">
    <location>
        <begin position="68"/>
        <end position="86"/>
    </location>
</feature>
<dbReference type="InterPro" id="IPR022764">
    <property type="entry name" value="Peptidase_S54_rhomboid_dom"/>
</dbReference>
<feature type="domain" description="Peptidase S54 rhomboid" evidence="8">
    <location>
        <begin position="60"/>
        <end position="211"/>
    </location>
</feature>
<feature type="transmembrane region" description="Helical" evidence="7">
    <location>
        <begin position="98"/>
        <end position="117"/>
    </location>
</feature>
<keyword evidence="5 7" id="KW-1133">Transmembrane helix</keyword>
<keyword evidence="9" id="KW-0645">Protease</keyword>
<reference evidence="9" key="2">
    <citation type="submission" date="2015-07" db="EMBL/GenBank/DDBJ databases">
        <title>MeaNS - Measles Nucleotide Surveillance Program.</title>
        <authorList>
            <person name="Tran T."/>
            <person name="Druce J."/>
        </authorList>
    </citation>
    <scope>NUCLEOTIDE SEQUENCE</scope>
    <source>
        <strain evidence="9">EL-164</strain>
    </source>
</reference>
<evidence type="ECO:0000313" key="10">
    <source>
        <dbReference type="EMBL" id="SEM51743.1"/>
    </source>
</evidence>
<dbReference type="GO" id="GO:0004252">
    <property type="term" value="F:serine-type endopeptidase activity"/>
    <property type="evidence" value="ECO:0007669"/>
    <property type="project" value="InterPro"/>
</dbReference>
<gene>
    <name evidence="9" type="primary">gluP</name>
    <name evidence="9" type="ORF">ROTO_11150</name>
    <name evidence="10" type="ORF">SAMN04488077_105158</name>
</gene>
<keyword evidence="4 9" id="KW-0378">Hydrolase</keyword>
<keyword evidence="6 7" id="KW-0472">Membrane</keyword>
<feature type="transmembrane region" description="Helical" evidence="7">
    <location>
        <begin position="15"/>
        <end position="34"/>
    </location>
</feature>
<evidence type="ECO:0000259" key="8">
    <source>
        <dbReference type="Pfam" id="PF01694"/>
    </source>
</evidence>
<dbReference type="SUPFAM" id="SSF144091">
    <property type="entry name" value="Rhomboid-like"/>
    <property type="match status" value="1"/>
</dbReference>
<keyword evidence="3 7" id="KW-0812">Transmembrane</keyword>
<evidence type="ECO:0000256" key="1">
    <source>
        <dbReference type="ARBA" id="ARBA00004141"/>
    </source>
</evidence>
<comment type="similarity">
    <text evidence="2">Belongs to the peptidase S54 family.</text>
</comment>
<evidence type="ECO:0000256" key="5">
    <source>
        <dbReference type="ARBA" id="ARBA00022989"/>
    </source>
</evidence>
<name>A0A0L6CWU2_9RHOB</name>
<evidence type="ECO:0000256" key="3">
    <source>
        <dbReference type="ARBA" id="ARBA00022692"/>
    </source>
</evidence>
<dbReference type="InterPro" id="IPR035952">
    <property type="entry name" value="Rhomboid-like_sf"/>
</dbReference>
<evidence type="ECO:0000256" key="6">
    <source>
        <dbReference type="ARBA" id="ARBA00023136"/>
    </source>
</evidence>
<evidence type="ECO:0000256" key="7">
    <source>
        <dbReference type="SAM" id="Phobius"/>
    </source>
</evidence>
<dbReference type="Proteomes" id="UP000182160">
    <property type="component" value="Unassembled WGS sequence"/>
</dbReference>
<protein>
    <submittedName>
        <fullName evidence="10">Membrane associated serine protease, rhomboid family</fullName>
    </submittedName>
    <submittedName>
        <fullName evidence="9">Rhomboid protease GluP</fullName>
        <ecNumber evidence="9">3.4.21.105</ecNumber>
    </submittedName>
</protein>
<dbReference type="InterPro" id="IPR050925">
    <property type="entry name" value="Rhomboid_protease_S54"/>
</dbReference>
<comment type="subcellular location">
    <subcellularLocation>
        <location evidence="1">Membrane</location>
        <topology evidence="1">Multi-pass membrane protein</topology>
    </subcellularLocation>
</comment>
<reference evidence="10 12" key="3">
    <citation type="submission" date="2016-10" db="EMBL/GenBank/DDBJ databases">
        <authorList>
            <person name="de Groot N.N."/>
        </authorList>
    </citation>
    <scope>NUCLEOTIDE SEQUENCE [LARGE SCALE GENOMIC DNA]</scope>
    <source>
        <strain evidence="10 12">DSM 11457</strain>
    </source>
</reference>
<evidence type="ECO:0000313" key="12">
    <source>
        <dbReference type="Proteomes" id="UP000182160"/>
    </source>
</evidence>
<accession>A0A0L6CWU2</accession>
<dbReference type="EMBL" id="LGVV01000010">
    <property type="protein sequence ID" value="KNX42241.1"/>
    <property type="molecule type" value="Genomic_DNA"/>
</dbReference>
<proteinExistence type="inferred from homology"/>
<dbReference type="OrthoDB" id="9813074at2"/>
<dbReference type="STRING" id="74031.SAMN04488077_105158"/>
<feature type="transmembrane region" description="Helical" evidence="7">
    <location>
        <begin position="151"/>
        <end position="173"/>
    </location>
</feature>
<evidence type="ECO:0000313" key="11">
    <source>
        <dbReference type="Proteomes" id="UP000037046"/>
    </source>
</evidence>
<evidence type="ECO:0000256" key="2">
    <source>
        <dbReference type="ARBA" id="ARBA00009045"/>
    </source>
</evidence>
<dbReference type="RefSeq" id="WP_050662045.1">
    <property type="nucleotide sequence ID" value="NZ_CP118494.1"/>
</dbReference>
<feature type="transmembrane region" description="Helical" evidence="7">
    <location>
        <begin position="123"/>
        <end position="144"/>
    </location>
</feature>
<dbReference type="Proteomes" id="UP000037046">
    <property type="component" value="Unassembled WGS sequence"/>
</dbReference>
<evidence type="ECO:0000256" key="4">
    <source>
        <dbReference type="ARBA" id="ARBA00022801"/>
    </source>
</evidence>
<reference evidence="11" key="1">
    <citation type="submission" date="2015-07" db="EMBL/GenBank/DDBJ databases">
        <title>Draft Genome Sequence of Roseovarius tolerans EL-164, a producer of N-Acylated Alanine Methyl Esters (NAMEs).</title>
        <authorList>
            <person name="Voget S."/>
            <person name="Bruns H."/>
            <person name="Wagner-Doebler I."/>
            <person name="Schulz S."/>
            <person name="Daniel R."/>
        </authorList>
    </citation>
    <scope>NUCLEOTIDE SEQUENCE [LARGE SCALE GENOMIC DNA]</scope>
    <source>
        <strain evidence="11">EL-164</strain>
    </source>
</reference>
<dbReference type="PATRIC" id="fig|74031.6.peg.1140"/>
<dbReference type="FunFam" id="1.20.1540.10:FF:000027">
    <property type="entry name" value="Rhomboid family intramembrane serine protease"/>
    <property type="match status" value="1"/>
</dbReference>
<dbReference type="GO" id="GO:0016020">
    <property type="term" value="C:membrane"/>
    <property type="evidence" value="ECO:0007669"/>
    <property type="project" value="UniProtKB-SubCell"/>
</dbReference>
<dbReference type="Gene3D" id="1.20.1540.10">
    <property type="entry name" value="Rhomboid-like"/>
    <property type="match status" value="1"/>
</dbReference>
<keyword evidence="11" id="KW-1185">Reference proteome</keyword>
<dbReference type="Pfam" id="PF01694">
    <property type="entry name" value="Rhomboid"/>
    <property type="match status" value="1"/>
</dbReference>
<dbReference type="PANTHER" id="PTHR43731">
    <property type="entry name" value="RHOMBOID PROTEASE"/>
    <property type="match status" value="1"/>
</dbReference>